<keyword evidence="1" id="KW-0472">Membrane</keyword>
<organism evidence="2 3">
    <name type="scientific">Marinimicrococcus flavescens</name>
    <dbReference type="NCBI Taxonomy" id="3031815"/>
    <lineage>
        <taxon>Bacteria</taxon>
        <taxon>Pseudomonadati</taxon>
        <taxon>Pseudomonadota</taxon>
        <taxon>Alphaproteobacteria</taxon>
        <taxon>Geminicoccales</taxon>
        <taxon>Geminicoccaceae</taxon>
        <taxon>Marinimicrococcus</taxon>
    </lineage>
</organism>
<keyword evidence="1" id="KW-1133">Transmembrane helix</keyword>
<feature type="transmembrane region" description="Helical" evidence="1">
    <location>
        <begin position="32"/>
        <end position="52"/>
    </location>
</feature>
<keyword evidence="3" id="KW-1185">Reference proteome</keyword>
<gene>
    <name evidence="2" type="ORF">PZ740_04605</name>
</gene>
<dbReference type="EMBL" id="JARGEQ010000040">
    <property type="protein sequence ID" value="MDF1585666.1"/>
    <property type="molecule type" value="Genomic_DNA"/>
</dbReference>
<reference evidence="2 3" key="1">
    <citation type="submission" date="2023-03" db="EMBL/GenBank/DDBJ databases">
        <title>YIM 152171 draft genome.</title>
        <authorList>
            <person name="Yang Z."/>
        </authorList>
    </citation>
    <scope>NUCLEOTIDE SEQUENCE [LARGE SCALE GENOMIC DNA]</scope>
    <source>
        <strain evidence="2 3">YIM 152171</strain>
    </source>
</reference>
<feature type="transmembrane region" description="Helical" evidence="1">
    <location>
        <begin position="133"/>
        <end position="151"/>
    </location>
</feature>
<evidence type="ECO:0008006" key="4">
    <source>
        <dbReference type="Google" id="ProtNLM"/>
    </source>
</evidence>
<dbReference type="RefSeq" id="WP_327788085.1">
    <property type="nucleotide sequence ID" value="NZ_JARGEQ010000040.1"/>
</dbReference>
<name>A0AAP3UYU0_9PROT</name>
<feature type="transmembrane region" description="Helical" evidence="1">
    <location>
        <begin position="163"/>
        <end position="185"/>
    </location>
</feature>
<proteinExistence type="predicted"/>
<feature type="transmembrane region" description="Helical" evidence="1">
    <location>
        <begin position="73"/>
        <end position="93"/>
    </location>
</feature>
<keyword evidence="1" id="KW-0812">Transmembrane</keyword>
<accession>A0AAP3UYU0</accession>
<evidence type="ECO:0000313" key="2">
    <source>
        <dbReference type="EMBL" id="MDF1585666.1"/>
    </source>
</evidence>
<feature type="transmembrane region" description="Helical" evidence="1">
    <location>
        <begin position="99"/>
        <end position="126"/>
    </location>
</feature>
<evidence type="ECO:0000256" key="1">
    <source>
        <dbReference type="SAM" id="Phobius"/>
    </source>
</evidence>
<evidence type="ECO:0000313" key="3">
    <source>
        <dbReference type="Proteomes" id="UP001301140"/>
    </source>
</evidence>
<comment type="caution">
    <text evidence="2">The sequence shown here is derived from an EMBL/GenBank/DDBJ whole genome shotgun (WGS) entry which is preliminary data.</text>
</comment>
<dbReference type="Proteomes" id="UP001301140">
    <property type="component" value="Unassembled WGS sequence"/>
</dbReference>
<sequence length="188" mass="20047">MIDEIKRSLLGAWLLARQNTRGMELFDLSVEGFFRSFMAALVAAPVYLLLTIDRYQTAGMPAELGSVVALETVSYALSWIAFPLVAILLTRLLGLGHRYVPLIVAGNWAAVLQVGFFLVALLLSAILPPAMRALLLFAATVAVLLYQWFVIRTALGTTGGTAAGVLAVNVLLDTILSLLTGSVALEGG</sequence>
<protein>
    <recommendedName>
        <fullName evidence="4">Yip1 domain-containing protein</fullName>
    </recommendedName>
</protein>
<dbReference type="AlphaFoldDB" id="A0AAP3UYU0"/>